<evidence type="ECO:0000256" key="25">
    <source>
        <dbReference type="ARBA" id="ARBA00049296"/>
    </source>
</evidence>
<dbReference type="EC" id="3.1.1.-" evidence="32"/>
<name>G5ANW7_HETGA</name>
<evidence type="ECO:0000256" key="14">
    <source>
        <dbReference type="ARBA" id="ARBA00047368"/>
    </source>
</evidence>
<dbReference type="FunCoup" id="G5ANW7">
    <property type="interactions" value="123"/>
</dbReference>
<evidence type="ECO:0000256" key="13">
    <source>
        <dbReference type="ARBA" id="ARBA00033629"/>
    </source>
</evidence>
<feature type="region of interest" description="Disordered" evidence="33">
    <location>
        <begin position="586"/>
        <end position="631"/>
    </location>
</feature>
<evidence type="ECO:0000256" key="9">
    <source>
        <dbReference type="ARBA" id="ARBA00023098"/>
    </source>
</evidence>
<comment type="catalytic activity">
    <reaction evidence="14">
        <text>12-hexadecanoyloxy-octadecanoate + H2O = 12-hydroxyoctadecanoate + hexadecanoate + H(+)</text>
        <dbReference type="Rhea" id="RHEA:52056"/>
        <dbReference type="ChEBI" id="CHEBI:7896"/>
        <dbReference type="ChEBI" id="CHEBI:15377"/>
        <dbReference type="ChEBI" id="CHEBI:15378"/>
        <dbReference type="ChEBI" id="CHEBI:83677"/>
        <dbReference type="ChEBI" id="CHEBI:84201"/>
    </reaction>
    <physiologicalReaction direction="left-to-right" evidence="14">
        <dbReference type="Rhea" id="RHEA:52057"/>
    </physiologicalReaction>
</comment>
<evidence type="ECO:0000256" key="4">
    <source>
        <dbReference type="ARBA" id="ARBA00022487"/>
    </source>
</evidence>
<dbReference type="PROSITE" id="PS00122">
    <property type="entry name" value="CARBOXYLESTERASE_B_1"/>
    <property type="match status" value="1"/>
</dbReference>
<feature type="signal peptide" evidence="32">
    <location>
        <begin position="1"/>
        <end position="20"/>
    </location>
</feature>
<dbReference type="InterPro" id="IPR051093">
    <property type="entry name" value="Neuroligin/BSAL"/>
</dbReference>
<comment type="catalytic activity">
    <reaction evidence="24">
        <text>1,2,3-trioctanoylglycerol + H2O = dioctanoylglycerol + octanoate + H(+)</text>
        <dbReference type="Rhea" id="RHEA:47864"/>
        <dbReference type="ChEBI" id="CHEBI:15377"/>
        <dbReference type="ChEBI" id="CHEBI:15378"/>
        <dbReference type="ChEBI" id="CHEBI:25646"/>
        <dbReference type="ChEBI" id="CHEBI:76978"/>
        <dbReference type="ChEBI" id="CHEBI:88066"/>
    </reaction>
    <physiologicalReaction direction="left-to-right" evidence="24">
        <dbReference type="Rhea" id="RHEA:47865"/>
    </physiologicalReaction>
</comment>
<evidence type="ECO:0000256" key="28">
    <source>
        <dbReference type="ARBA" id="ARBA00051791"/>
    </source>
</evidence>
<gene>
    <name evidence="35" type="ORF">GW7_10061</name>
</gene>
<keyword evidence="8" id="KW-0442">Lipid degradation</keyword>
<dbReference type="GO" id="GO:0004771">
    <property type="term" value="F:sterol ester esterase activity"/>
    <property type="evidence" value="ECO:0007669"/>
    <property type="project" value="UniProtKB-EC"/>
</dbReference>
<keyword evidence="7 32" id="KW-0378">Hydrolase</keyword>
<sequence>MGRLELAIVGLACCLAAASAAKLGPVYTERGFVEGVNKKLSLLGGDSVDVFKGIPFATAKTLENPQHHPGWQGTLKATGFKKRCLQATITQDSTYGAEDCLYLNIWVPQGRKEVSEDLPVMVWIYGGAFLMGAGHGANFLNNYLYDGEEIATRGNVIVVTFNYRVGPLGFLSTGDANLPGNYGLRDQHMAIAWVKRNRAGTARNYGLRDQHMAIAWVKRNIEAFGGDPNNITIFGESAGGVSVSLQTLSPYNKGLIRRAISQSGVALSPWAIQHNPLFWAQKVAEKVGCPTDDTARLAKCLKVTDPRALTLAYRLPLIAQDYPIVHYLAFVPVVDGDFIPDDPSNLFSNAADIDYLAGTNSMDGHLFATVDMPAIDKFYKDISEEDFYWLVSGLTTNKGLEGARAAFAIYTECWAQDPSQETKKRTVVDLETDVLFLMPTETALAQHRAAAKSARTYSYLFSVPSRMPIYPRWVGADHADDIQYVFGKPFVTPLGYRTQDRTVSKAMIAYWTNFARSGDPNMGHSAVPTHWYPYTTENGNYLNITSTLDSSSMKEHLRTKFLQFWALTYQALPTVAEATPVPLVDDFEGVPLPPTDGSEAAPAPPEDNSSEVPVPPTEGSLAPQMPIAIGF</sequence>
<dbReference type="InterPro" id="IPR019826">
    <property type="entry name" value="Carboxylesterase_B_AS"/>
</dbReference>
<evidence type="ECO:0000256" key="5">
    <source>
        <dbReference type="ARBA" id="ARBA00022525"/>
    </source>
</evidence>
<evidence type="ECO:0000256" key="32">
    <source>
        <dbReference type="RuleBase" id="RU361235"/>
    </source>
</evidence>
<evidence type="ECO:0000256" key="7">
    <source>
        <dbReference type="ARBA" id="ARBA00022801"/>
    </source>
</evidence>
<evidence type="ECO:0000256" key="1">
    <source>
        <dbReference type="ARBA" id="ARBA00000923"/>
    </source>
</evidence>
<evidence type="ECO:0000256" key="30">
    <source>
        <dbReference type="ARBA" id="ARBA00053019"/>
    </source>
</evidence>
<keyword evidence="5" id="KW-0964">Secreted</keyword>
<evidence type="ECO:0000313" key="36">
    <source>
        <dbReference type="Proteomes" id="UP000006813"/>
    </source>
</evidence>
<comment type="catalytic activity">
    <reaction evidence="25">
        <text>13-(9Z-octadecenoyloxy)-octadecanoate + H2O = 13-hydroxy-octadecanoate + (9Z)-octadecenoate + H(+)</text>
        <dbReference type="Rhea" id="RHEA:52064"/>
        <dbReference type="ChEBI" id="CHEBI:15377"/>
        <dbReference type="ChEBI" id="CHEBI:15378"/>
        <dbReference type="ChEBI" id="CHEBI:30823"/>
        <dbReference type="ChEBI" id="CHEBI:136303"/>
        <dbReference type="ChEBI" id="CHEBI:136304"/>
    </reaction>
    <physiologicalReaction direction="left-to-right" evidence="25">
        <dbReference type="Rhea" id="RHEA:52065"/>
    </physiologicalReaction>
</comment>
<comment type="subunit">
    <text evidence="31">Interacts with CLC.</text>
</comment>
<evidence type="ECO:0000313" key="35">
    <source>
        <dbReference type="EMBL" id="EHA98727.1"/>
    </source>
</evidence>
<dbReference type="PROSITE" id="PS00941">
    <property type="entry name" value="CARBOXYLESTERASE_B_2"/>
    <property type="match status" value="1"/>
</dbReference>
<comment type="catalytic activity">
    <reaction evidence="22">
        <text>9-(9Z-octadecenoyloxy)-octadecanoate + H2O = 9-hydroxy-octadecanoate + (9Z)-octadecenoate + H(+)</text>
        <dbReference type="Rhea" id="RHEA:52048"/>
        <dbReference type="ChEBI" id="CHEBI:15377"/>
        <dbReference type="ChEBI" id="CHEBI:15378"/>
        <dbReference type="ChEBI" id="CHEBI:30823"/>
        <dbReference type="ChEBI" id="CHEBI:136282"/>
        <dbReference type="ChEBI" id="CHEBI:136286"/>
    </reaction>
    <physiologicalReaction direction="left-to-right" evidence="22">
        <dbReference type="Rhea" id="RHEA:52049"/>
    </physiologicalReaction>
</comment>
<organism evidence="35 36">
    <name type="scientific">Heterocephalus glaber</name>
    <name type="common">Naked mole rat</name>
    <dbReference type="NCBI Taxonomy" id="10181"/>
    <lineage>
        <taxon>Eukaryota</taxon>
        <taxon>Metazoa</taxon>
        <taxon>Chordata</taxon>
        <taxon>Craniata</taxon>
        <taxon>Vertebrata</taxon>
        <taxon>Euteleostomi</taxon>
        <taxon>Mammalia</taxon>
        <taxon>Eutheria</taxon>
        <taxon>Euarchontoglires</taxon>
        <taxon>Glires</taxon>
        <taxon>Rodentia</taxon>
        <taxon>Hystricomorpha</taxon>
        <taxon>Bathyergidae</taxon>
        <taxon>Heterocephalus</taxon>
    </lineage>
</organism>
<proteinExistence type="inferred from homology"/>
<dbReference type="AlphaFoldDB" id="G5ANW7"/>
<evidence type="ECO:0000256" key="23">
    <source>
        <dbReference type="ARBA" id="ARBA00049221"/>
    </source>
</evidence>
<comment type="catalytic activity">
    <reaction evidence="27">
        <text>12-(9Z-hexadecenoyloxy)-octadecanoate + H2O = 12-hydroxyoctadecanoate + (9Z)-hexadecenoate + H(+)</text>
        <dbReference type="Rhea" id="RHEA:52072"/>
        <dbReference type="ChEBI" id="CHEBI:15377"/>
        <dbReference type="ChEBI" id="CHEBI:15378"/>
        <dbReference type="ChEBI" id="CHEBI:32372"/>
        <dbReference type="ChEBI" id="CHEBI:84201"/>
        <dbReference type="ChEBI" id="CHEBI:136312"/>
    </reaction>
    <physiologicalReaction direction="left-to-right" evidence="27">
        <dbReference type="Rhea" id="RHEA:52073"/>
    </physiologicalReaction>
</comment>
<dbReference type="Proteomes" id="UP000006813">
    <property type="component" value="Unassembled WGS sequence"/>
</dbReference>
<comment type="catalytic activity">
    <reaction evidence="12">
        <text>a triacylglycerol + H2O = a diacylglycerol + a fatty acid + H(+)</text>
        <dbReference type="Rhea" id="RHEA:12044"/>
        <dbReference type="ChEBI" id="CHEBI:15377"/>
        <dbReference type="ChEBI" id="CHEBI:15378"/>
        <dbReference type="ChEBI" id="CHEBI:17855"/>
        <dbReference type="ChEBI" id="CHEBI:18035"/>
        <dbReference type="ChEBI" id="CHEBI:28868"/>
        <dbReference type="EC" id="3.1.1.3"/>
    </reaction>
    <physiologicalReaction direction="left-to-right" evidence="12">
        <dbReference type="Rhea" id="RHEA:12045"/>
    </physiologicalReaction>
</comment>
<feature type="domain" description="Carboxylesterase type B" evidence="34">
    <location>
        <begin position="203"/>
        <end position="565"/>
    </location>
</feature>
<comment type="catalytic activity">
    <reaction evidence="29">
        <text>5-(9Z-hexadecenoyloxy)-octadecanoate + H2O = 5-hydroxy-octadecanoate + (9Z)-hexadecenoate + H(+)</text>
        <dbReference type="Rhea" id="RHEA:52092"/>
        <dbReference type="ChEBI" id="CHEBI:15377"/>
        <dbReference type="ChEBI" id="CHEBI:15378"/>
        <dbReference type="ChEBI" id="CHEBI:32372"/>
        <dbReference type="ChEBI" id="CHEBI:136369"/>
        <dbReference type="ChEBI" id="CHEBI:136370"/>
    </reaction>
    <physiologicalReaction direction="left-to-right" evidence="29">
        <dbReference type="Rhea" id="RHEA:52093"/>
    </physiologicalReaction>
</comment>
<evidence type="ECO:0000256" key="17">
    <source>
        <dbReference type="ARBA" id="ARBA00047863"/>
    </source>
</evidence>
<dbReference type="GO" id="GO:0005576">
    <property type="term" value="C:extracellular region"/>
    <property type="evidence" value="ECO:0007669"/>
    <property type="project" value="UniProtKB-SubCell"/>
</dbReference>
<evidence type="ECO:0000256" key="2">
    <source>
        <dbReference type="ARBA" id="ARBA00004613"/>
    </source>
</evidence>
<dbReference type="InterPro" id="IPR019819">
    <property type="entry name" value="Carboxylesterase_B_CS"/>
</dbReference>
<protein>
    <recommendedName>
        <fullName evidence="32">Carboxylic ester hydrolase</fullName>
        <ecNumber evidence="32">3.1.1.-</ecNumber>
    </recommendedName>
</protein>
<evidence type="ECO:0000256" key="12">
    <source>
        <dbReference type="ARBA" id="ARBA00023369"/>
    </source>
</evidence>
<dbReference type="ESTHER" id="hetga-g5anw7">
    <property type="family name" value="Cholesterol_esterase"/>
</dbReference>
<feature type="chain" id="PRO_5005132350" description="Carboxylic ester hydrolase" evidence="32">
    <location>
        <begin position="21"/>
        <end position="631"/>
    </location>
</feature>
<comment type="catalytic activity">
    <reaction evidence="30">
        <text>a sterol ester + H2O = a sterol + a fatty acid + H(+)</text>
        <dbReference type="Rhea" id="RHEA:10100"/>
        <dbReference type="ChEBI" id="CHEBI:15377"/>
        <dbReference type="ChEBI" id="CHEBI:15378"/>
        <dbReference type="ChEBI" id="CHEBI:15889"/>
        <dbReference type="ChEBI" id="CHEBI:28868"/>
        <dbReference type="ChEBI" id="CHEBI:35915"/>
        <dbReference type="EC" id="3.1.1.13"/>
    </reaction>
    <physiologicalReaction direction="left-to-right" evidence="30">
        <dbReference type="Rhea" id="RHEA:10101"/>
    </physiologicalReaction>
</comment>
<accession>G5ANW7</accession>
<evidence type="ECO:0000256" key="20">
    <source>
        <dbReference type="ARBA" id="ARBA00048680"/>
    </source>
</evidence>
<reference evidence="35 36" key="1">
    <citation type="journal article" date="2011" name="Nature">
        <title>Genome sequencing reveals insights into physiology and longevity of the naked mole rat.</title>
        <authorList>
            <person name="Kim E.B."/>
            <person name="Fang X."/>
            <person name="Fushan A.A."/>
            <person name="Huang Z."/>
            <person name="Lobanov A.V."/>
            <person name="Han L."/>
            <person name="Marino S.M."/>
            <person name="Sun X."/>
            <person name="Turanov A.A."/>
            <person name="Yang P."/>
            <person name="Yim S.H."/>
            <person name="Zhao X."/>
            <person name="Kasaikina M.V."/>
            <person name="Stoletzki N."/>
            <person name="Peng C."/>
            <person name="Polak P."/>
            <person name="Xiong Z."/>
            <person name="Kiezun A."/>
            <person name="Zhu Y."/>
            <person name="Chen Y."/>
            <person name="Kryukov G.V."/>
            <person name="Zhang Q."/>
            <person name="Peshkin L."/>
            <person name="Yang L."/>
            <person name="Bronson R.T."/>
            <person name="Buffenstein R."/>
            <person name="Wang B."/>
            <person name="Han C."/>
            <person name="Li Q."/>
            <person name="Chen L."/>
            <person name="Zhao W."/>
            <person name="Sunyaev S.R."/>
            <person name="Park T.J."/>
            <person name="Zhang G."/>
            <person name="Wang J."/>
            <person name="Gladyshev V.N."/>
        </authorList>
    </citation>
    <scope>NUCLEOTIDE SEQUENCE [LARGE SCALE GENOMIC DNA]</scope>
</reference>
<comment type="catalytic activity">
    <reaction evidence="21">
        <text>12-(9Z-octadecenoyloxy)-octadecanoate + H2O = 12-hydroxyoctadecanoate + (9Z)-octadecenoate + H(+)</text>
        <dbReference type="Rhea" id="RHEA:52060"/>
        <dbReference type="ChEBI" id="CHEBI:15377"/>
        <dbReference type="ChEBI" id="CHEBI:15378"/>
        <dbReference type="ChEBI" id="CHEBI:30823"/>
        <dbReference type="ChEBI" id="CHEBI:84201"/>
        <dbReference type="ChEBI" id="CHEBI:136302"/>
    </reaction>
    <physiologicalReaction direction="left-to-right" evidence="21">
        <dbReference type="Rhea" id="RHEA:52061"/>
    </physiologicalReaction>
</comment>
<evidence type="ECO:0000256" key="18">
    <source>
        <dbReference type="ARBA" id="ARBA00048386"/>
    </source>
</evidence>
<comment type="catalytic activity">
    <reaction evidence="28">
        <text>an acetyl ester + H2O = an aliphatic alcohol + acetate + H(+)</text>
        <dbReference type="Rhea" id="RHEA:12957"/>
        <dbReference type="ChEBI" id="CHEBI:2571"/>
        <dbReference type="ChEBI" id="CHEBI:15377"/>
        <dbReference type="ChEBI" id="CHEBI:15378"/>
        <dbReference type="ChEBI" id="CHEBI:30089"/>
        <dbReference type="ChEBI" id="CHEBI:47622"/>
        <dbReference type="EC" id="3.1.1.6"/>
    </reaction>
    <physiologicalReaction direction="left-to-right" evidence="28">
        <dbReference type="Rhea" id="RHEA:12958"/>
    </physiologicalReaction>
</comment>
<evidence type="ECO:0000256" key="6">
    <source>
        <dbReference type="ARBA" id="ARBA00022729"/>
    </source>
</evidence>
<keyword evidence="10" id="KW-1015">Disulfide bond</keyword>
<evidence type="ECO:0000256" key="21">
    <source>
        <dbReference type="ARBA" id="ARBA00048701"/>
    </source>
</evidence>
<comment type="catalytic activity">
    <reaction evidence="18">
        <text>1,2,3-tri-(9Z-octadecenoyl)-glycerol + H2O = di-(9Z)-octadecenoylglycerol + (9Z)-octadecenoate + H(+)</text>
        <dbReference type="Rhea" id="RHEA:38575"/>
        <dbReference type="ChEBI" id="CHEBI:15377"/>
        <dbReference type="ChEBI" id="CHEBI:15378"/>
        <dbReference type="ChEBI" id="CHEBI:30823"/>
        <dbReference type="ChEBI" id="CHEBI:53753"/>
        <dbReference type="ChEBI" id="CHEBI:75945"/>
    </reaction>
    <physiologicalReaction direction="left-to-right" evidence="18">
        <dbReference type="Rhea" id="RHEA:38576"/>
    </physiologicalReaction>
</comment>
<keyword evidence="11" id="KW-0325">Glycoprotein</keyword>
<dbReference type="EMBL" id="JH166239">
    <property type="protein sequence ID" value="EHA98727.1"/>
    <property type="molecule type" value="Genomic_DNA"/>
</dbReference>
<comment type="similarity">
    <text evidence="3 32">Belongs to the type-B carboxylesterase/lipase family.</text>
</comment>
<comment type="catalytic activity">
    <reaction evidence="15">
        <text>13-octadecanoyloxy-octadecanoate + H2O = 13-hydroxy-octadecanoate + octadecanoate + H(+)</text>
        <dbReference type="Rhea" id="RHEA:52084"/>
        <dbReference type="ChEBI" id="CHEBI:15377"/>
        <dbReference type="ChEBI" id="CHEBI:15378"/>
        <dbReference type="ChEBI" id="CHEBI:25629"/>
        <dbReference type="ChEBI" id="CHEBI:136304"/>
        <dbReference type="ChEBI" id="CHEBI:136335"/>
    </reaction>
    <physiologicalReaction direction="left-to-right" evidence="15">
        <dbReference type="Rhea" id="RHEA:52085"/>
    </physiologicalReaction>
</comment>
<evidence type="ECO:0000256" key="15">
    <source>
        <dbReference type="ARBA" id="ARBA00047427"/>
    </source>
</evidence>
<evidence type="ECO:0000256" key="22">
    <source>
        <dbReference type="ARBA" id="ARBA00048800"/>
    </source>
</evidence>
<keyword evidence="9" id="KW-0443">Lipid metabolism</keyword>
<dbReference type="PANTHER" id="PTHR43903">
    <property type="entry name" value="NEUROLIGIN"/>
    <property type="match status" value="1"/>
</dbReference>
<evidence type="ECO:0000256" key="26">
    <source>
        <dbReference type="ARBA" id="ARBA00049322"/>
    </source>
</evidence>
<evidence type="ECO:0000256" key="33">
    <source>
        <dbReference type="SAM" id="MobiDB-lite"/>
    </source>
</evidence>
<dbReference type="InterPro" id="IPR029058">
    <property type="entry name" value="AB_hydrolase_fold"/>
</dbReference>
<dbReference type="GO" id="GO:0004806">
    <property type="term" value="F:triacylglycerol lipase activity"/>
    <property type="evidence" value="ECO:0007669"/>
    <property type="project" value="UniProtKB-EC"/>
</dbReference>
<evidence type="ECO:0000256" key="19">
    <source>
        <dbReference type="ARBA" id="ARBA00048656"/>
    </source>
</evidence>
<feature type="domain" description="Carboxylesterase type B" evidence="34">
    <location>
        <begin position="26"/>
        <end position="197"/>
    </location>
</feature>
<evidence type="ECO:0000256" key="3">
    <source>
        <dbReference type="ARBA" id="ARBA00005964"/>
    </source>
</evidence>
<dbReference type="InterPro" id="IPR002018">
    <property type="entry name" value="CarbesteraseB"/>
</dbReference>
<evidence type="ECO:0000256" key="24">
    <source>
        <dbReference type="ARBA" id="ARBA00049290"/>
    </source>
</evidence>
<dbReference type="STRING" id="10181.G5ANW7"/>
<comment type="catalytic activity">
    <reaction evidence="26">
        <text>13-(9Z-hexadecenoyloxy)-octadecanoate + H2O = 13-hydroxy-octadecanoate + (9Z)-hexadecenoate + H(+)</text>
        <dbReference type="Rhea" id="RHEA:52076"/>
        <dbReference type="ChEBI" id="CHEBI:15377"/>
        <dbReference type="ChEBI" id="CHEBI:15378"/>
        <dbReference type="ChEBI" id="CHEBI:32372"/>
        <dbReference type="ChEBI" id="CHEBI:136304"/>
        <dbReference type="ChEBI" id="CHEBI:136315"/>
    </reaction>
    <physiologicalReaction direction="left-to-right" evidence="26">
        <dbReference type="Rhea" id="RHEA:52077"/>
    </physiologicalReaction>
</comment>
<keyword evidence="6 32" id="KW-0732">Signal</keyword>
<evidence type="ECO:0000259" key="34">
    <source>
        <dbReference type="Pfam" id="PF00135"/>
    </source>
</evidence>
<evidence type="ECO:0000256" key="29">
    <source>
        <dbReference type="ARBA" id="ARBA00052473"/>
    </source>
</evidence>
<dbReference type="FunFam" id="3.40.50.1820:FF:000100">
    <property type="entry name" value="Carboxylic ester hydrolase"/>
    <property type="match status" value="1"/>
</dbReference>
<comment type="catalytic activity">
    <reaction evidence="23">
        <text>9-octadecanoyloxy-octadecanoate + H2O = 9-hydroxy-octadecanoate + octadecanoate + H(+)</text>
        <dbReference type="Rhea" id="RHEA:52096"/>
        <dbReference type="ChEBI" id="CHEBI:15377"/>
        <dbReference type="ChEBI" id="CHEBI:15378"/>
        <dbReference type="ChEBI" id="CHEBI:25629"/>
        <dbReference type="ChEBI" id="CHEBI:136286"/>
        <dbReference type="ChEBI" id="CHEBI:136373"/>
    </reaction>
    <physiologicalReaction direction="left-to-right" evidence="23">
        <dbReference type="Rhea" id="RHEA:52097"/>
    </physiologicalReaction>
</comment>
<evidence type="ECO:0000256" key="11">
    <source>
        <dbReference type="ARBA" id="ARBA00023180"/>
    </source>
</evidence>
<comment type="catalytic activity">
    <reaction evidence="20">
        <text>12-octadecanoyloxy-octadecanoate + H2O = 12-hydroxyoctadecanoate + octadecanoate + H(+)</text>
        <dbReference type="Rhea" id="RHEA:52080"/>
        <dbReference type="ChEBI" id="CHEBI:15377"/>
        <dbReference type="ChEBI" id="CHEBI:15378"/>
        <dbReference type="ChEBI" id="CHEBI:25629"/>
        <dbReference type="ChEBI" id="CHEBI:84201"/>
        <dbReference type="ChEBI" id="CHEBI:136330"/>
    </reaction>
    <physiologicalReaction direction="left-to-right" evidence="20">
        <dbReference type="Rhea" id="RHEA:52081"/>
    </physiologicalReaction>
</comment>
<comment type="catalytic activity">
    <reaction evidence="16">
        <text>cholesteryl (9Z-octadecenoate) + H2O = cholesterol + (9Z)-octadecenoate + H(+)</text>
        <dbReference type="Rhea" id="RHEA:33875"/>
        <dbReference type="ChEBI" id="CHEBI:15377"/>
        <dbReference type="ChEBI" id="CHEBI:15378"/>
        <dbReference type="ChEBI" id="CHEBI:16113"/>
        <dbReference type="ChEBI" id="CHEBI:30823"/>
        <dbReference type="ChEBI" id="CHEBI:46898"/>
    </reaction>
    <physiologicalReaction direction="left-to-right" evidence="16">
        <dbReference type="Rhea" id="RHEA:33876"/>
    </physiologicalReaction>
</comment>
<dbReference type="GO" id="GO:0016042">
    <property type="term" value="P:lipid catabolic process"/>
    <property type="evidence" value="ECO:0007669"/>
    <property type="project" value="UniProtKB-KW"/>
</dbReference>
<evidence type="ECO:0000256" key="31">
    <source>
        <dbReference type="ARBA" id="ARBA00064516"/>
    </source>
</evidence>
<comment type="subcellular location">
    <subcellularLocation>
        <location evidence="2">Secreted</location>
    </subcellularLocation>
</comment>
<keyword evidence="4" id="KW-0719">Serine esterase</keyword>
<evidence type="ECO:0000256" key="8">
    <source>
        <dbReference type="ARBA" id="ARBA00022963"/>
    </source>
</evidence>
<evidence type="ECO:0000256" key="16">
    <source>
        <dbReference type="ARBA" id="ARBA00047653"/>
    </source>
</evidence>
<dbReference type="CDD" id="cd00312">
    <property type="entry name" value="Esterase_lipase"/>
    <property type="match status" value="1"/>
</dbReference>
<comment type="catalytic activity">
    <reaction evidence="1">
        <text>9-(9Z-hexadecenoyloxy)-octadecanoate + H2O = (9Z)-hexadecenoate + 9-hydroxy-octadecanoate + H(+)</text>
        <dbReference type="Rhea" id="RHEA:52068"/>
        <dbReference type="ChEBI" id="CHEBI:15377"/>
        <dbReference type="ChEBI" id="CHEBI:15378"/>
        <dbReference type="ChEBI" id="CHEBI:32372"/>
        <dbReference type="ChEBI" id="CHEBI:136286"/>
        <dbReference type="ChEBI" id="CHEBI:136309"/>
    </reaction>
    <physiologicalReaction direction="left-to-right" evidence="1">
        <dbReference type="Rhea" id="RHEA:52069"/>
    </physiologicalReaction>
</comment>
<dbReference type="Gene3D" id="3.40.50.1820">
    <property type="entry name" value="alpha/beta hydrolase"/>
    <property type="match status" value="2"/>
</dbReference>
<dbReference type="eggNOG" id="KOG1516">
    <property type="taxonomic scope" value="Eukaryota"/>
</dbReference>
<dbReference type="InParanoid" id="G5ANW7"/>
<comment type="catalytic activity">
    <reaction evidence="17">
        <text>9-hexadecanoyloxy-octadecanoate + H2O = 9-hydroxy-octadecanoate + hexadecanoate + H(+)</text>
        <dbReference type="Rhea" id="RHEA:52052"/>
        <dbReference type="ChEBI" id="CHEBI:7896"/>
        <dbReference type="ChEBI" id="CHEBI:15377"/>
        <dbReference type="ChEBI" id="CHEBI:15378"/>
        <dbReference type="ChEBI" id="CHEBI:83670"/>
        <dbReference type="ChEBI" id="CHEBI:136286"/>
    </reaction>
    <physiologicalReaction direction="left-to-right" evidence="17">
        <dbReference type="Rhea" id="RHEA:52053"/>
    </physiologicalReaction>
</comment>
<comment type="catalytic activity">
    <reaction evidence="13">
        <text>a butanoate ester + H2O = an aliphatic alcohol + butanoate + H(+)</text>
        <dbReference type="Rhea" id="RHEA:47348"/>
        <dbReference type="ChEBI" id="CHEBI:2571"/>
        <dbReference type="ChEBI" id="CHEBI:15377"/>
        <dbReference type="ChEBI" id="CHEBI:15378"/>
        <dbReference type="ChEBI" id="CHEBI:17968"/>
        <dbReference type="ChEBI" id="CHEBI:50477"/>
    </reaction>
    <physiologicalReaction direction="left-to-right" evidence="13">
        <dbReference type="Rhea" id="RHEA:47349"/>
    </physiologicalReaction>
</comment>
<evidence type="ECO:0000256" key="10">
    <source>
        <dbReference type="ARBA" id="ARBA00023157"/>
    </source>
</evidence>
<dbReference type="GO" id="GO:0008126">
    <property type="term" value="F:acetylesterase activity"/>
    <property type="evidence" value="ECO:0007669"/>
    <property type="project" value="UniProtKB-EC"/>
</dbReference>
<evidence type="ECO:0000256" key="27">
    <source>
        <dbReference type="ARBA" id="ARBA00049428"/>
    </source>
</evidence>
<comment type="catalytic activity">
    <reaction evidence="19">
        <text>1-hexadecanoyl-sn-glycero-3-phosphocholine + H2O = sn-glycerol 3-phosphocholine + hexadecanoate + H(+)</text>
        <dbReference type="Rhea" id="RHEA:40435"/>
        <dbReference type="ChEBI" id="CHEBI:7896"/>
        <dbReference type="ChEBI" id="CHEBI:15377"/>
        <dbReference type="ChEBI" id="CHEBI:15378"/>
        <dbReference type="ChEBI" id="CHEBI:16870"/>
        <dbReference type="ChEBI" id="CHEBI:72998"/>
    </reaction>
    <physiologicalReaction direction="left-to-right" evidence="19">
        <dbReference type="Rhea" id="RHEA:40436"/>
    </physiologicalReaction>
</comment>
<dbReference type="Pfam" id="PF00135">
    <property type="entry name" value="COesterase"/>
    <property type="match status" value="2"/>
</dbReference>
<dbReference type="SUPFAM" id="SSF53474">
    <property type="entry name" value="alpha/beta-Hydrolases"/>
    <property type="match status" value="2"/>
</dbReference>